<dbReference type="Gene3D" id="6.10.140.2220">
    <property type="match status" value="2"/>
</dbReference>
<feature type="domain" description="RING-type" evidence="9">
    <location>
        <begin position="539"/>
        <end position="572"/>
    </location>
</feature>
<keyword evidence="5" id="KW-0175">Coiled coil</keyword>
<organism evidence="11 12">
    <name type="scientific">Acacia crassicarpa</name>
    <name type="common">northern wattle</name>
    <dbReference type="NCBI Taxonomy" id="499986"/>
    <lineage>
        <taxon>Eukaryota</taxon>
        <taxon>Viridiplantae</taxon>
        <taxon>Streptophyta</taxon>
        <taxon>Embryophyta</taxon>
        <taxon>Tracheophyta</taxon>
        <taxon>Spermatophyta</taxon>
        <taxon>Magnoliopsida</taxon>
        <taxon>eudicotyledons</taxon>
        <taxon>Gunneridae</taxon>
        <taxon>Pentapetalae</taxon>
        <taxon>rosids</taxon>
        <taxon>fabids</taxon>
        <taxon>Fabales</taxon>
        <taxon>Fabaceae</taxon>
        <taxon>Caesalpinioideae</taxon>
        <taxon>mimosoid clade</taxon>
        <taxon>Acacieae</taxon>
        <taxon>Acacia</taxon>
    </lineage>
</organism>
<dbReference type="AlphaFoldDB" id="A0AAE1THR7"/>
<keyword evidence="7" id="KW-0812">Transmembrane</keyword>
<feature type="domain" description="MYND-type" evidence="10">
    <location>
        <begin position="228"/>
        <end position="264"/>
    </location>
</feature>
<evidence type="ECO:0000256" key="3">
    <source>
        <dbReference type="ARBA" id="ARBA00022833"/>
    </source>
</evidence>
<evidence type="ECO:0000313" key="12">
    <source>
        <dbReference type="Proteomes" id="UP001293593"/>
    </source>
</evidence>
<dbReference type="EMBL" id="JAWXYG010000001">
    <property type="protein sequence ID" value="KAK4285617.1"/>
    <property type="molecule type" value="Genomic_DNA"/>
</dbReference>
<keyword evidence="8" id="KW-0732">Signal</keyword>
<dbReference type="PROSITE" id="PS50089">
    <property type="entry name" value="ZF_RING_2"/>
    <property type="match status" value="1"/>
</dbReference>
<comment type="caution">
    <text evidence="11">The sequence shown here is derived from an EMBL/GenBank/DDBJ whole genome shotgun (WGS) entry which is preliminary data.</text>
</comment>
<feature type="transmembrane region" description="Helical" evidence="7">
    <location>
        <begin position="33"/>
        <end position="54"/>
    </location>
</feature>
<protein>
    <submittedName>
        <fullName evidence="11">Uncharacterized protein</fullName>
    </submittedName>
</protein>
<dbReference type="InterPro" id="IPR051728">
    <property type="entry name" value="RING-FYVE_E3_ubiquitin-ligase"/>
</dbReference>
<dbReference type="Gene3D" id="3.30.40.10">
    <property type="entry name" value="Zinc/RING finger domain, C3HC4 (zinc finger)"/>
    <property type="match status" value="1"/>
</dbReference>
<feature type="chain" id="PRO_5042205306" evidence="8">
    <location>
        <begin position="18"/>
        <end position="584"/>
    </location>
</feature>
<evidence type="ECO:0000256" key="8">
    <source>
        <dbReference type="SAM" id="SignalP"/>
    </source>
</evidence>
<dbReference type="SMART" id="SM00184">
    <property type="entry name" value="RING"/>
    <property type="match status" value="1"/>
</dbReference>
<reference evidence="11" key="1">
    <citation type="submission" date="2023-10" db="EMBL/GenBank/DDBJ databases">
        <title>Chromosome-level genome of the transformable northern wattle, Acacia crassicarpa.</title>
        <authorList>
            <person name="Massaro I."/>
            <person name="Sinha N.R."/>
            <person name="Poethig S."/>
            <person name="Leichty A.R."/>
        </authorList>
    </citation>
    <scope>NUCLEOTIDE SEQUENCE</scope>
    <source>
        <strain evidence="11">Acra3RX</strain>
        <tissue evidence="11">Leaf</tissue>
    </source>
</reference>
<evidence type="ECO:0000313" key="11">
    <source>
        <dbReference type="EMBL" id="KAK4285617.1"/>
    </source>
</evidence>
<evidence type="ECO:0000259" key="10">
    <source>
        <dbReference type="PROSITE" id="PS50865"/>
    </source>
</evidence>
<dbReference type="PROSITE" id="PS50865">
    <property type="entry name" value="ZF_MYND_2"/>
    <property type="match status" value="2"/>
</dbReference>
<feature type="domain" description="MYND-type" evidence="10">
    <location>
        <begin position="121"/>
        <end position="158"/>
    </location>
</feature>
<feature type="region of interest" description="Disordered" evidence="6">
    <location>
        <begin position="311"/>
        <end position="331"/>
    </location>
</feature>
<dbReference type="SUPFAM" id="SSF144232">
    <property type="entry name" value="HIT/MYND zinc finger-like"/>
    <property type="match status" value="2"/>
</dbReference>
<evidence type="ECO:0000256" key="5">
    <source>
        <dbReference type="SAM" id="Coils"/>
    </source>
</evidence>
<dbReference type="InterPro" id="IPR002893">
    <property type="entry name" value="Znf_MYND"/>
</dbReference>
<proteinExistence type="predicted"/>
<keyword evidence="1" id="KW-0479">Metal-binding</keyword>
<evidence type="ECO:0000256" key="2">
    <source>
        <dbReference type="ARBA" id="ARBA00022771"/>
    </source>
</evidence>
<keyword evidence="7" id="KW-1133">Transmembrane helix</keyword>
<evidence type="ECO:0000256" key="6">
    <source>
        <dbReference type="SAM" id="MobiDB-lite"/>
    </source>
</evidence>
<keyword evidence="12" id="KW-1185">Reference proteome</keyword>
<sequence>MLLVYVILQNWFLGVFGLTENNRLFSLNDNFDSWLSLTTFLVILGFGWSLFLYFSETKQPNDTTSNNGNNEFQRLIHDLLEDEEREHSDQIGLGFIAVNEQPDAGEWTANNGGGHSDCACCAFCGDLSTTRCSRCKTARYCSDSCQIQHWRLVHKNECRETRTLVQQRLPNSQDEASSRIVHKPKKEGYNELAVVEWNPEVGGTHNAHNSTRKPAEASGEAPGNIFSCAVCGGSATTTCSRCKAVGYCSAKCLIEHWQWHKTECTPEDVDSAQTVRRPSGNVGLLKNSCEEDNDHSSHPLALEFYPEGTANSKPLIRGSQEPTKRAQDQTVDGVRCHKDEIAKFRNEITLLKAELDKWTKRANIAKEKYQSFKAESEHQLLVLRNENKRISNSEMQAQNAVHNLSQRLQDLQIAAQGSFAEEKKRQEEYVQKLESKCVDLKRELRKEWEHVQELSAEKDERCKAAQIATRELEEKEKELQLERERVQLLKDDFRRDLAAAESRALIAEAKLLDLDRKNRSRNDKVAVWTDSLGRPAMACAICLTNEKDLAFGCGHMTCRDCGSQLTKCPICREQITSSVRLYPG</sequence>
<dbReference type="PANTHER" id="PTHR14879">
    <property type="entry name" value="CASPASE REGULATOR, RING FINGER DOMAIN-CONTAINING"/>
    <property type="match status" value="1"/>
</dbReference>
<dbReference type="Pfam" id="PF01753">
    <property type="entry name" value="zf-MYND"/>
    <property type="match status" value="2"/>
</dbReference>
<gene>
    <name evidence="11" type="ORF">QN277_002292</name>
</gene>
<keyword evidence="2 4" id="KW-0863">Zinc-finger</keyword>
<keyword evidence="7" id="KW-0472">Membrane</keyword>
<evidence type="ECO:0000256" key="4">
    <source>
        <dbReference type="PROSITE-ProRule" id="PRU00134"/>
    </source>
</evidence>
<dbReference type="InterPro" id="IPR001841">
    <property type="entry name" value="Znf_RING"/>
</dbReference>
<evidence type="ECO:0000256" key="7">
    <source>
        <dbReference type="SAM" id="Phobius"/>
    </source>
</evidence>
<dbReference type="GO" id="GO:0008270">
    <property type="term" value="F:zinc ion binding"/>
    <property type="evidence" value="ECO:0007669"/>
    <property type="project" value="UniProtKB-KW"/>
</dbReference>
<evidence type="ECO:0000256" key="1">
    <source>
        <dbReference type="ARBA" id="ARBA00022723"/>
    </source>
</evidence>
<dbReference type="PANTHER" id="PTHR14879:SF5">
    <property type="entry name" value="RING-TYPE DOMAIN-CONTAINING PROTEIN"/>
    <property type="match status" value="1"/>
</dbReference>
<dbReference type="InterPro" id="IPR013083">
    <property type="entry name" value="Znf_RING/FYVE/PHD"/>
</dbReference>
<evidence type="ECO:0000259" key="9">
    <source>
        <dbReference type="PROSITE" id="PS50089"/>
    </source>
</evidence>
<name>A0AAE1THR7_9FABA</name>
<dbReference type="SUPFAM" id="SSF57850">
    <property type="entry name" value="RING/U-box"/>
    <property type="match status" value="1"/>
</dbReference>
<dbReference type="Proteomes" id="UP001293593">
    <property type="component" value="Unassembled WGS sequence"/>
</dbReference>
<accession>A0AAE1THR7</accession>
<dbReference type="PROSITE" id="PS01360">
    <property type="entry name" value="ZF_MYND_1"/>
    <property type="match status" value="1"/>
</dbReference>
<feature type="coiled-coil region" evidence="5">
    <location>
        <begin position="334"/>
        <end position="517"/>
    </location>
</feature>
<feature type="signal peptide" evidence="8">
    <location>
        <begin position="1"/>
        <end position="17"/>
    </location>
</feature>
<keyword evidence="3" id="KW-0862">Zinc</keyword>